<proteinExistence type="inferred from homology"/>
<comment type="similarity">
    <text evidence="3 13">Belongs to the ATP phosphoribosyltransferase family. Long subfamily.</text>
</comment>
<organism evidence="16 17">
    <name type="scientific">Corynebacterium lipophilum</name>
    <dbReference type="NCBI Taxonomy" id="2804918"/>
    <lineage>
        <taxon>Bacteria</taxon>
        <taxon>Bacillati</taxon>
        <taxon>Actinomycetota</taxon>
        <taxon>Actinomycetes</taxon>
        <taxon>Mycobacteriales</taxon>
        <taxon>Corynebacteriaceae</taxon>
        <taxon>Corynebacterium</taxon>
    </lineage>
</organism>
<evidence type="ECO:0000259" key="14">
    <source>
        <dbReference type="Pfam" id="PF01634"/>
    </source>
</evidence>
<evidence type="ECO:0000256" key="2">
    <source>
        <dbReference type="ARBA" id="ARBA00004667"/>
    </source>
</evidence>
<dbReference type="NCBIfam" id="TIGR03455">
    <property type="entry name" value="HisG_C-term"/>
    <property type="match status" value="1"/>
</dbReference>
<dbReference type="RefSeq" id="WP_070362458.1">
    <property type="nucleotide sequence ID" value="NZ_JAEUWV010000001.1"/>
</dbReference>
<comment type="activity regulation">
    <text evidence="13">Feedback inhibited by histidine.</text>
</comment>
<dbReference type="PANTHER" id="PTHR21403">
    <property type="entry name" value="ATP PHOSPHORIBOSYLTRANSFERASE ATP-PRTASE"/>
    <property type="match status" value="1"/>
</dbReference>
<evidence type="ECO:0000256" key="12">
    <source>
        <dbReference type="ARBA" id="ARBA00024861"/>
    </source>
</evidence>
<keyword evidence="13" id="KW-0547">Nucleotide-binding</keyword>
<dbReference type="InterPro" id="IPR013115">
    <property type="entry name" value="HisG_C"/>
</dbReference>
<reference evidence="16 17" key="1">
    <citation type="submission" date="2021-01" db="EMBL/GenBank/DDBJ databases">
        <title>Identification and Characterization of Corynebacterium sp.</title>
        <authorList>
            <person name="Luo Q."/>
            <person name="Qu P."/>
            <person name="Chen Q."/>
        </authorList>
    </citation>
    <scope>NUCLEOTIDE SEQUENCE [LARGE SCALE GENOMIC DNA]</scope>
    <source>
        <strain evidence="16 17">MC-18</strain>
    </source>
</reference>
<dbReference type="GO" id="GO:0005524">
    <property type="term" value="F:ATP binding"/>
    <property type="evidence" value="ECO:0007669"/>
    <property type="project" value="UniProtKB-KW"/>
</dbReference>
<dbReference type="PROSITE" id="PS01316">
    <property type="entry name" value="ATP_P_PHORIBOSYLTR"/>
    <property type="match status" value="1"/>
</dbReference>
<dbReference type="InterPro" id="IPR011322">
    <property type="entry name" value="N-reg_PII-like_a/b"/>
</dbReference>
<comment type="cofactor">
    <cofactor evidence="13">
        <name>Mg(2+)</name>
        <dbReference type="ChEBI" id="CHEBI:18420"/>
    </cofactor>
</comment>
<evidence type="ECO:0000256" key="13">
    <source>
        <dbReference type="HAMAP-Rule" id="MF_00079"/>
    </source>
</evidence>
<dbReference type="Pfam" id="PF08029">
    <property type="entry name" value="HisG_C"/>
    <property type="match status" value="1"/>
</dbReference>
<feature type="domain" description="ATP phosphoribosyltransferase catalytic" evidence="14">
    <location>
        <begin position="49"/>
        <end position="202"/>
    </location>
</feature>
<evidence type="ECO:0000256" key="10">
    <source>
        <dbReference type="ARBA" id="ARBA00022842"/>
    </source>
</evidence>
<dbReference type="AlphaFoldDB" id="A0AAW5HQG0"/>
<dbReference type="InterPro" id="IPR015867">
    <property type="entry name" value="N-reg_PII/ATP_PRibTrfase_C"/>
</dbReference>
<keyword evidence="7 13" id="KW-0328">Glycosyltransferase</keyword>
<dbReference type="EC" id="2.4.2.17" evidence="4 13"/>
<dbReference type="NCBIfam" id="TIGR00070">
    <property type="entry name" value="hisG"/>
    <property type="match status" value="1"/>
</dbReference>
<keyword evidence="6 13" id="KW-0028">Amino-acid biosynthesis</keyword>
<dbReference type="InterPro" id="IPR001348">
    <property type="entry name" value="ATP_PRibTrfase_HisG"/>
</dbReference>
<dbReference type="EMBL" id="JAEUWV010000001">
    <property type="protein sequence ID" value="MCO6393709.1"/>
    <property type="molecule type" value="Genomic_DNA"/>
</dbReference>
<evidence type="ECO:0000256" key="1">
    <source>
        <dbReference type="ARBA" id="ARBA00000915"/>
    </source>
</evidence>
<evidence type="ECO:0000256" key="8">
    <source>
        <dbReference type="ARBA" id="ARBA00022679"/>
    </source>
</evidence>
<accession>A0AAW5HQG0</accession>
<dbReference type="Gene3D" id="3.40.190.10">
    <property type="entry name" value="Periplasmic binding protein-like II"/>
    <property type="match status" value="2"/>
</dbReference>
<name>A0AAW5HQG0_9CORY</name>
<dbReference type="PANTHER" id="PTHR21403:SF8">
    <property type="entry name" value="ATP PHOSPHORIBOSYLTRANSFERASE"/>
    <property type="match status" value="1"/>
</dbReference>
<keyword evidence="10 13" id="KW-0460">Magnesium</keyword>
<evidence type="ECO:0000313" key="17">
    <source>
        <dbReference type="Proteomes" id="UP001205920"/>
    </source>
</evidence>
<evidence type="ECO:0000256" key="3">
    <source>
        <dbReference type="ARBA" id="ARBA00007955"/>
    </source>
</evidence>
<dbReference type="Pfam" id="PF01634">
    <property type="entry name" value="HisG"/>
    <property type="match status" value="1"/>
</dbReference>
<evidence type="ECO:0000256" key="11">
    <source>
        <dbReference type="ARBA" id="ARBA00023102"/>
    </source>
</evidence>
<evidence type="ECO:0000256" key="7">
    <source>
        <dbReference type="ARBA" id="ARBA00022676"/>
    </source>
</evidence>
<dbReference type="Proteomes" id="UP001205920">
    <property type="component" value="Unassembled WGS sequence"/>
</dbReference>
<keyword evidence="8 13" id="KW-0808">Transferase</keyword>
<dbReference type="GO" id="GO:0000105">
    <property type="term" value="P:L-histidine biosynthetic process"/>
    <property type="evidence" value="ECO:0007669"/>
    <property type="project" value="UniProtKB-UniRule"/>
</dbReference>
<evidence type="ECO:0000256" key="4">
    <source>
        <dbReference type="ARBA" id="ARBA00011946"/>
    </source>
</evidence>
<comment type="catalytic activity">
    <reaction evidence="1 13">
        <text>1-(5-phospho-beta-D-ribosyl)-ATP + diphosphate = 5-phospho-alpha-D-ribose 1-diphosphate + ATP</text>
        <dbReference type="Rhea" id="RHEA:18473"/>
        <dbReference type="ChEBI" id="CHEBI:30616"/>
        <dbReference type="ChEBI" id="CHEBI:33019"/>
        <dbReference type="ChEBI" id="CHEBI:58017"/>
        <dbReference type="ChEBI" id="CHEBI:73183"/>
        <dbReference type="EC" id="2.4.2.17"/>
    </reaction>
</comment>
<dbReference type="HAMAP" id="MF_00079">
    <property type="entry name" value="HisG_Long"/>
    <property type="match status" value="1"/>
</dbReference>
<evidence type="ECO:0000259" key="15">
    <source>
        <dbReference type="Pfam" id="PF08029"/>
    </source>
</evidence>
<comment type="subcellular location">
    <subcellularLocation>
        <location evidence="13">Cytoplasm</location>
    </subcellularLocation>
</comment>
<protein>
    <recommendedName>
        <fullName evidence="5 13">ATP phosphoribosyltransferase</fullName>
        <shortName evidence="13">ATP-PRT</shortName>
        <shortName evidence="13">ATP-PRTase</shortName>
        <ecNumber evidence="4 13">2.4.2.17</ecNumber>
    </recommendedName>
</protein>
<keyword evidence="9 13" id="KW-0479">Metal-binding</keyword>
<dbReference type="SUPFAM" id="SSF53850">
    <property type="entry name" value="Periplasmic binding protein-like II"/>
    <property type="match status" value="1"/>
</dbReference>
<dbReference type="InterPro" id="IPR018198">
    <property type="entry name" value="ATP_PRibTrfase_CS"/>
</dbReference>
<dbReference type="GO" id="GO:0005737">
    <property type="term" value="C:cytoplasm"/>
    <property type="evidence" value="ECO:0007669"/>
    <property type="project" value="UniProtKB-SubCell"/>
</dbReference>
<feature type="domain" description="Histidine biosynthesis HisG C-terminal" evidence="15">
    <location>
        <begin position="207"/>
        <end position="277"/>
    </location>
</feature>
<comment type="caution">
    <text evidence="16">The sequence shown here is derived from an EMBL/GenBank/DDBJ whole genome shotgun (WGS) entry which is preliminary data.</text>
</comment>
<sequence length="282" mass="30583">MIKFAVPNKGSLSEKALQILKEAGYKGRGTSKALNIWDEENGIEFFFLRPNDIAIYVAQGHLDLGITGRDLALNSHAEVEEVLPLSFGASTFRFAAPQSETWAVPDLEGKRIATSYPHLVIDYLDGLGITPKEVIELDGAVEISIKLGVADVIADVVSTGTTLRQHGLAPFGEPILASEAVVIKRKGVTLANEHEVVLQRIRGILNAENFLMLDYNICRDDLDKASELTPGMTGPTVSPLSRDNWVAVRAMVPRTQANAVMDALSEIGAEAILATQLRIARL</sequence>
<dbReference type="InterPro" id="IPR013820">
    <property type="entry name" value="ATP_PRibTrfase_cat"/>
</dbReference>
<comment type="pathway">
    <text evidence="2 13">Amino-acid biosynthesis; L-histidine biosynthesis; L-histidine from 5-phospho-alpha-D-ribose 1-diphosphate: step 1/9.</text>
</comment>
<dbReference type="SUPFAM" id="SSF54913">
    <property type="entry name" value="GlnB-like"/>
    <property type="match status" value="1"/>
</dbReference>
<dbReference type="Gene3D" id="3.30.70.120">
    <property type="match status" value="1"/>
</dbReference>
<keyword evidence="17" id="KW-1185">Reference proteome</keyword>
<gene>
    <name evidence="13" type="primary">hisG</name>
    <name evidence="16" type="ORF">JMN37_01740</name>
</gene>
<dbReference type="InterPro" id="IPR020621">
    <property type="entry name" value="ATP-PRT_HisG_long"/>
</dbReference>
<dbReference type="GO" id="GO:0000287">
    <property type="term" value="F:magnesium ion binding"/>
    <property type="evidence" value="ECO:0007669"/>
    <property type="project" value="UniProtKB-UniRule"/>
</dbReference>
<evidence type="ECO:0000256" key="9">
    <source>
        <dbReference type="ARBA" id="ARBA00022723"/>
    </source>
</evidence>
<evidence type="ECO:0000256" key="5">
    <source>
        <dbReference type="ARBA" id="ARBA00020998"/>
    </source>
</evidence>
<keyword evidence="13" id="KW-0963">Cytoplasm</keyword>
<dbReference type="GO" id="GO:0003879">
    <property type="term" value="F:ATP phosphoribosyltransferase activity"/>
    <property type="evidence" value="ECO:0007669"/>
    <property type="project" value="UniProtKB-UniRule"/>
</dbReference>
<keyword evidence="13" id="KW-0067">ATP-binding</keyword>
<evidence type="ECO:0000256" key="6">
    <source>
        <dbReference type="ARBA" id="ARBA00022605"/>
    </source>
</evidence>
<evidence type="ECO:0000313" key="16">
    <source>
        <dbReference type="EMBL" id="MCO6393709.1"/>
    </source>
</evidence>
<comment type="function">
    <text evidence="12 13">Catalyzes the condensation of ATP and 5-phosphoribose 1-diphosphate to form N'-(5'-phosphoribosyl)-ATP (PR-ATP). Has a crucial role in the pathway because the rate of histidine biosynthesis seems to be controlled primarily by regulation of HisG enzymatic activity.</text>
</comment>
<keyword evidence="11 13" id="KW-0368">Histidine biosynthesis</keyword>